<dbReference type="AlphaFoldDB" id="A0A229RUU9"/>
<evidence type="ECO:0000256" key="2">
    <source>
        <dbReference type="ARBA" id="ARBA00022448"/>
    </source>
</evidence>
<accession>A0A229RUU9</accession>
<evidence type="ECO:0000313" key="12">
    <source>
        <dbReference type="Proteomes" id="UP000215563"/>
    </source>
</evidence>
<evidence type="ECO:0000313" key="11">
    <source>
        <dbReference type="EMBL" id="OXM50473.1"/>
    </source>
</evidence>
<keyword evidence="3" id="KW-1003">Cell membrane</keyword>
<feature type="transmembrane region" description="Helical" evidence="10">
    <location>
        <begin position="205"/>
        <end position="228"/>
    </location>
</feature>
<gene>
    <name evidence="11" type="ORF">CFP75_16430</name>
</gene>
<keyword evidence="12" id="KW-1185">Reference proteome</keyword>
<keyword evidence="9 10" id="KW-0472">Membrane</keyword>
<dbReference type="GO" id="GO:0000103">
    <property type="term" value="P:sulfate assimilation"/>
    <property type="evidence" value="ECO:0007669"/>
    <property type="project" value="TreeGrafter"/>
</dbReference>
<dbReference type="Pfam" id="PF07264">
    <property type="entry name" value="EI24"/>
    <property type="match status" value="1"/>
</dbReference>
<feature type="transmembrane region" description="Helical" evidence="10">
    <location>
        <begin position="137"/>
        <end position="157"/>
    </location>
</feature>
<dbReference type="OrthoDB" id="3375053at2"/>
<dbReference type="PANTHER" id="PTHR37468">
    <property type="entry name" value="SULFATE TRANSPORTER CYSZ"/>
    <property type="match status" value="1"/>
</dbReference>
<keyword evidence="4" id="KW-0997">Cell inner membrane</keyword>
<keyword evidence="7 10" id="KW-1133">Transmembrane helix</keyword>
<dbReference type="GO" id="GO:0009675">
    <property type="term" value="F:high-affinity sulfate:proton symporter activity"/>
    <property type="evidence" value="ECO:0007669"/>
    <property type="project" value="TreeGrafter"/>
</dbReference>
<keyword evidence="6 10" id="KW-0812">Transmembrane</keyword>
<comment type="caution">
    <text evidence="11">The sequence shown here is derived from an EMBL/GenBank/DDBJ whole genome shotgun (WGS) entry which is preliminary data.</text>
</comment>
<evidence type="ECO:0000256" key="1">
    <source>
        <dbReference type="ARBA" id="ARBA00004141"/>
    </source>
</evidence>
<comment type="subcellular location">
    <subcellularLocation>
        <location evidence="1">Membrane</location>
        <topology evidence="1">Multi-pass membrane protein</topology>
    </subcellularLocation>
</comment>
<evidence type="ECO:0000256" key="4">
    <source>
        <dbReference type="ARBA" id="ARBA00022519"/>
    </source>
</evidence>
<name>A0A229RUU9_AMYAL</name>
<dbReference type="InterPro" id="IPR059112">
    <property type="entry name" value="CysZ/EI24"/>
</dbReference>
<keyword evidence="8" id="KW-0764">Sulfate transport</keyword>
<dbReference type="RefSeq" id="WP_020636541.1">
    <property type="nucleotide sequence ID" value="NZ_KB913032.1"/>
</dbReference>
<keyword evidence="2" id="KW-0813">Transport</keyword>
<dbReference type="GO" id="GO:0005886">
    <property type="term" value="C:plasma membrane"/>
    <property type="evidence" value="ECO:0007669"/>
    <property type="project" value="TreeGrafter"/>
</dbReference>
<evidence type="ECO:0000256" key="6">
    <source>
        <dbReference type="ARBA" id="ARBA00022692"/>
    </source>
</evidence>
<dbReference type="InterPro" id="IPR050480">
    <property type="entry name" value="CysZ-like"/>
</dbReference>
<sequence>MRDFFKGFRMFGRGLGILLRSPKLLLIGALPAVLTTALLLGGVVALAFRIDDLSTLVTPFADDWDQGLRTAVRVAAGAAVFGVALAIAMIGFTAITLAIGGPFYEHIAEKVEDDLGGVPGAVDLSWWKLLVMGLRDGLLLVLRSLMFTIPLLIAGFVPVVGQTVVPVLLALVTAWFLALELIAVPFYRRGMDLKQRRLVLRKRRALALGLGLPVSLLCLIPFAALVVMPVGFVGGVLVAREALADHLVDQPVRSMRASSPGTLS</sequence>
<dbReference type="Proteomes" id="UP000215563">
    <property type="component" value="Unassembled WGS sequence"/>
</dbReference>
<evidence type="ECO:0000256" key="7">
    <source>
        <dbReference type="ARBA" id="ARBA00022989"/>
    </source>
</evidence>
<feature type="transmembrane region" description="Helical" evidence="10">
    <location>
        <begin position="71"/>
        <end position="100"/>
    </location>
</feature>
<evidence type="ECO:0000256" key="9">
    <source>
        <dbReference type="ARBA" id="ARBA00023136"/>
    </source>
</evidence>
<organism evidence="11 12">
    <name type="scientific">Amycolatopsis alba DSM 44262</name>
    <dbReference type="NCBI Taxonomy" id="1125972"/>
    <lineage>
        <taxon>Bacteria</taxon>
        <taxon>Bacillati</taxon>
        <taxon>Actinomycetota</taxon>
        <taxon>Actinomycetes</taxon>
        <taxon>Pseudonocardiales</taxon>
        <taxon>Pseudonocardiaceae</taxon>
        <taxon>Amycolatopsis</taxon>
    </lineage>
</organism>
<dbReference type="EMBL" id="NMQU01000041">
    <property type="protein sequence ID" value="OXM50473.1"/>
    <property type="molecule type" value="Genomic_DNA"/>
</dbReference>
<dbReference type="PANTHER" id="PTHR37468:SF1">
    <property type="entry name" value="SULFATE TRANSPORTER CYSZ"/>
    <property type="match status" value="1"/>
</dbReference>
<evidence type="ECO:0000256" key="10">
    <source>
        <dbReference type="SAM" id="Phobius"/>
    </source>
</evidence>
<evidence type="ECO:0008006" key="13">
    <source>
        <dbReference type="Google" id="ProtNLM"/>
    </source>
</evidence>
<keyword evidence="5" id="KW-0028">Amino-acid biosynthesis</keyword>
<dbReference type="GO" id="GO:0019344">
    <property type="term" value="P:cysteine biosynthetic process"/>
    <property type="evidence" value="ECO:0007669"/>
    <property type="project" value="TreeGrafter"/>
</dbReference>
<evidence type="ECO:0000256" key="5">
    <source>
        <dbReference type="ARBA" id="ARBA00022605"/>
    </source>
</evidence>
<evidence type="ECO:0000256" key="8">
    <source>
        <dbReference type="ARBA" id="ARBA00023032"/>
    </source>
</evidence>
<evidence type="ECO:0000256" key="3">
    <source>
        <dbReference type="ARBA" id="ARBA00022475"/>
    </source>
</evidence>
<protein>
    <recommendedName>
        <fullName evidence="13">CysZ protein</fullName>
    </recommendedName>
</protein>
<proteinExistence type="predicted"/>
<feature type="transmembrane region" description="Helical" evidence="10">
    <location>
        <begin position="163"/>
        <end position="184"/>
    </location>
</feature>
<reference evidence="11 12" key="1">
    <citation type="submission" date="2017-07" db="EMBL/GenBank/DDBJ databases">
        <title>Amycolatopsis alba DSM 44262 Genome sequencing and assembly.</title>
        <authorList>
            <person name="Kaur N."/>
            <person name="Mayilraj S."/>
        </authorList>
    </citation>
    <scope>NUCLEOTIDE SEQUENCE [LARGE SCALE GENOMIC DNA]</scope>
    <source>
        <strain evidence="11 12">DSM 44262</strain>
    </source>
</reference>